<gene>
    <name evidence="9" type="ORF">FHS68_004902</name>
</gene>
<dbReference type="EMBL" id="JAASQJ010000006">
    <property type="protein sequence ID" value="NIJ55709.1"/>
    <property type="molecule type" value="Genomic_DNA"/>
</dbReference>
<feature type="transmembrane region" description="Helical" evidence="8">
    <location>
        <begin position="199"/>
        <end position="218"/>
    </location>
</feature>
<accession>A0ABX0UU06</accession>
<keyword evidence="6 8" id="KW-0472">Membrane</keyword>
<keyword evidence="10" id="KW-1185">Reference proteome</keyword>
<reference evidence="9 10" key="1">
    <citation type="submission" date="2020-03" db="EMBL/GenBank/DDBJ databases">
        <title>Genomic Encyclopedia of Type Strains, Phase IV (KMG-IV): sequencing the most valuable type-strain genomes for metagenomic binning, comparative biology and taxonomic classification.</title>
        <authorList>
            <person name="Goeker M."/>
        </authorList>
    </citation>
    <scope>NUCLEOTIDE SEQUENCE [LARGE SCALE GENOMIC DNA]</scope>
    <source>
        <strain evidence="9 10">DSM 102865</strain>
    </source>
</reference>
<evidence type="ECO:0000256" key="5">
    <source>
        <dbReference type="ARBA" id="ARBA00022989"/>
    </source>
</evidence>
<evidence type="ECO:0000256" key="8">
    <source>
        <dbReference type="SAM" id="Phobius"/>
    </source>
</evidence>
<sequence>MNAINRFLVNPRAILFVFFSIALFASLQSYFGGLKSFVEGGKLYTTYNNYIIFKLSFFHLIQDKDLYLPFLDEQGDFFKYSPTFALIFGILAVLPDVLGLSLWNIINAVVLFSSVYYLPRTDIRTKGLIFVFMLVELLTTVQNEQSNALMAGLMLFTFGFLERRKYWMASLCLVSTIFIKLFGIVGLALYLLYPNKLKLTYTTAFWAVIFTLLPLVVVDRDQFIFLYKSWASLLSDDQSFSAGLSVTRWLTTWFGWNINKTYVSVAGVFLFCLPLLRIKQYQNFVFRTLILSSILIWVVIFNHRAESATFIIAIGGVALWYYSQYPSKENYILLVLAFVFTTLSPTDLFPKFVRNEWMKPYVIKAVPCILIWVKITFDLLWGKFIQRPHGSEANE</sequence>
<organism evidence="9 10">
    <name type="scientific">Dyadobacter arcticus</name>
    <dbReference type="NCBI Taxonomy" id="1078754"/>
    <lineage>
        <taxon>Bacteria</taxon>
        <taxon>Pseudomonadati</taxon>
        <taxon>Bacteroidota</taxon>
        <taxon>Cytophagia</taxon>
        <taxon>Cytophagales</taxon>
        <taxon>Spirosomataceae</taxon>
        <taxon>Dyadobacter</taxon>
    </lineage>
</organism>
<keyword evidence="5 8" id="KW-1133">Transmembrane helix</keyword>
<comment type="similarity">
    <text evidence="7">Belongs to the glycosyltransferase 87 family.</text>
</comment>
<feature type="transmembrane region" description="Helical" evidence="8">
    <location>
        <begin position="166"/>
        <end position="193"/>
    </location>
</feature>
<evidence type="ECO:0008006" key="11">
    <source>
        <dbReference type="Google" id="ProtNLM"/>
    </source>
</evidence>
<evidence type="ECO:0000313" key="9">
    <source>
        <dbReference type="EMBL" id="NIJ55709.1"/>
    </source>
</evidence>
<evidence type="ECO:0000256" key="2">
    <source>
        <dbReference type="ARBA" id="ARBA00022475"/>
    </source>
</evidence>
<feature type="transmembrane region" description="Helical" evidence="8">
    <location>
        <begin position="12"/>
        <end position="31"/>
    </location>
</feature>
<feature type="transmembrane region" description="Helical" evidence="8">
    <location>
        <begin position="308"/>
        <end position="325"/>
    </location>
</feature>
<keyword evidence="2" id="KW-1003">Cell membrane</keyword>
<comment type="subcellular location">
    <subcellularLocation>
        <location evidence="1">Cell membrane</location>
        <topology evidence="1">Multi-pass membrane protein</topology>
    </subcellularLocation>
</comment>
<evidence type="ECO:0000256" key="1">
    <source>
        <dbReference type="ARBA" id="ARBA00004651"/>
    </source>
</evidence>
<evidence type="ECO:0000256" key="3">
    <source>
        <dbReference type="ARBA" id="ARBA00022679"/>
    </source>
</evidence>
<feature type="transmembrane region" description="Helical" evidence="8">
    <location>
        <begin position="284"/>
        <end position="301"/>
    </location>
</feature>
<proteinExistence type="inferred from homology"/>
<keyword evidence="3" id="KW-0808">Transferase</keyword>
<evidence type="ECO:0000313" key="10">
    <source>
        <dbReference type="Proteomes" id="UP001179181"/>
    </source>
</evidence>
<evidence type="ECO:0000256" key="6">
    <source>
        <dbReference type="ARBA" id="ARBA00023136"/>
    </source>
</evidence>
<dbReference type="Pfam" id="PF09594">
    <property type="entry name" value="GT87"/>
    <property type="match status" value="1"/>
</dbReference>
<keyword evidence="4 8" id="KW-0812">Transmembrane</keyword>
<dbReference type="InterPro" id="IPR018584">
    <property type="entry name" value="GT87"/>
</dbReference>
<feature type="transmembrane region" description="Helical" evidence="8">
    <location>
        <begin position="261"/>
        <end position="278"/>
    </location>
</feature>
<evidence type="ECO:0000256" key="7">
    <source>
        <dbReference type="ARBA" id="ARBA00024033"/>
    </source>
</evidence>
<name>A0ABX0UU06_9BACT</name>
<comment type="caution">
    <text evidence="9">The sequence shown here is derived from an EMBL/GenBank/DDBJ whole genome shotgun (WGS) entry which is preliminary data.</text>
</comment>
<feature type="transmembrane region" description="Helical" evidence="8">
    <location>
        <begin position="331"/>
        <end position="349"/>
    </location>
</feature>
<dbReference type="Proteomes" id="UP001179181">
    <property type="component" value="Unassembled WGS sequence"/>
</dbReference>
<evidence type="ECO:0000256" key="4">
    <source>
        <dbReference type="ARBA" id="ARBA00022692"/>
    </source>
</evidence>
<protein>
    <recommendedName>
        <fullName evidence="11">DUF2029 domain-containing protein</fullName>
    </recommendedName>
</protein>
<dbReference type="RefSeq" id="WP_167275990.1">
    <property type="nucleotide sequence ID" value="NZ_JAASQJ010000006.1"/>
</dbReference>